<evidence type="ECO:0000313" key="2">
    <source>
        <dbReference type="EMBL" id="MBM7130218.1"/>
    </source>
</evidence>
<dbReference type="InterPro" id="IPR050266">
    <property type="entry name" value="AB_hydrolase_sf"/>
</dbReference>
<dbReference type="InterPro" id="IPR000073">
    <property type="entry name" value="AB_hydrolase_1"/>
</dbReference>
<proteinExistence type="predicted"/>
<gene>
    <name evidence="2" type="ORF">ISS99_11820</name>
</gene>
<sequence length="327" mass="35775">MQRRAFLQLAAGVLASGGLAGLAPRVLADAIEHRGMDAKSFHASRRFMQTSFGRIAYVERGTGPAALFLHGFPLNSFQWCGALDRLSPYRRCIAPDFLALGYTEVAEGQSVAPDAQVAMLIALLDALHVSTVDVVANDSGGAVAQLFMTRHPERVRTLLLTNCDTEHESPPAAMKPVIEMAHQGTYVDRWLVPWLANKTLARSPQGFGGMCFADPTDPTDEAIECYFTPLTSTPRRKALVNAYAIALEHNPLAGIGDALRRCKVPTRIVWGKDDTIFSVAGARYLDETLGHSLGVRYLDHAKLFYPEERPDVIASEARRLWSLVGEA</sequence>
<dbReference type="PROSITE" id="PS51318">
    <property type="entry name" value="TAT"/>
    <property type="match status" value="1"/>
</dbReference>
<feature type="domain" description="AB hydrolase-1" evidence="1">
    <location>
        <begin position="67"/>
        <end position="299"/>
    </location>
</feature>
<dbReference type="PRINTS" id="PR00111">
    <property type="entry name" value="ABHYDROLASE"/>
</dbReference>
<keyword evidence="3" id="KW-1185">Reference proteome</keyword>
<name>A0ABS2KGB7_9GAMM</name>
<dbReference type="InterPro" id="IPR006311">
    <property type="entry name" value="TAT_signal"/>
</dbReference>
<comment type="caution">
    <text evidence="2">The sequence shown here is derived from an EMBL/GenBank/DDBJ whole genome shotgun (WGS) entry which is preliminary data.</text>
</comment>
<dbReference type="InterPro" id="IPR029058">
    <property type="entry name" value="AB_hydrolase_fold"/>
</dbReference>
<keyword evidence="2" id="KW-0378">Hydrolase</keyword>
<dbReference type="EMBL" id="JADIKF010000039">
    <property type="protein sequence ID" value="MBM7130218.1"/>
    <property type="molecule type" value="Genomic_DNA"/>
</dbReference>
<protein>
    <submittedName>
        <fullName evidence="2">Alpha/beta hydrolase</fullName>
    </submittedName>
</protein>
<accession>A0ABS2KGB7</accession>
<dbReference type="Pfam" id="PF00561">
    <property type="entry name" value="Abhydrolase_1"/>
    <property type="match status" value="1"/>
</dbReference>
<reference evidence="2" key="1">
    <citation type="submission" date="2020-10" db="EMBL/GenBank/DDBJ databases">
        <title>Phylogeny of dyella-like bacteria.</title>
        <authorList>
            <person name="Fu J."/>
        </authorList>
    </citation>
    <scope>NUCLEOTIDE SEQUENCE</scope>
    <source>
        <strain evidence="2">DHON07</strain>
    </source>
</reference>
<dbReference type="Gene3D" id="3.40.50.1820">
    <property type="entry name" value="alpha/beta hydrolase"/>
    <property type="match status" value="1"/>
</dbReference>
<organism evidence="2 3">
    <name type="scientific">Dyella mobilis</name>
    <dbReference type="NCBI Taxonomy" id="1849582"/>
    <lineage>
        <taxon>Bacteria</taxon>
        <taxon>Pseudomonadati</taxon>
        <taxon>Pseudomonadota</taxon>
        <taxon>Gammaproteobacteria</taxon>
        <taxon>Lysobacterales</taxon>
        <taxon>Rhodanobacteraceae</taxon>
        <taxon>Dyella</taxon>
    </lineage>
</organism>
<dbReference type="SUPFAM" id="SSF53474">
    <property type="entry name" value="alpha/beta-Hydrolases"/>
    <property type="match status" value="1"/>
</dbReference>
<evidence type="ECO:0000259" key="1">
    <source>
        <dbReference type="Pfam" id="PF00561"/>
    </source>
</evidence>
<dbReference type="GO" id="GO:0016787">
    <property type="term" value="F:hydrolase activity"/>
    <property type="evidence" value="ECO:0007669"/>
    <property type="project" value="UniProtKB-KW"/>
</dbReference>
<dbReference type="PANTHER" id="PTHR43798">
    <property type="entry name" value="MONOACYLGLYCEROL LIPASE"/>
    <property type="match status" value="1"/>
</dbReference>
<dbReference type="Proteomes" id="UP001430193">
    <property type="component" value="Unassembled WGS sequence"/>
</dbReference>
<dbReference type="PANTHER" id="PTHR43798:SF33">
    <property type="entry name" value="HYDROLASE, PUTATIVE (AFU_ORTHOLOGUE AFUA_2G14860)-RELATED"/>
    <property type="match status" value="1"/>
</dbReference>
<evidence type="ECO:0000313" key="3">
    <source>
        <dbReference type="Proteomes" id="UP001430193"/>
    </source>
</evidence>